<dbReference type="KEGG" id="jsv:CNX70_18620"/>
<accession>A0A290WYE2</accession>
<dbReference type="EMBL" id="CP023422">
    <property type="protein sequence ID" value="ATD61945.1"/>
    <property type="molecule type" value="Genomic_DNA"/>
</dbReference>
<protein>
    <submittedName>
        <fullName evidence="1">Uncharacterized protein</fullName>
    </submittedName>
</protein>
<reference evidence="1 2" key="1">
    <citation type="submission" date="2017-09" db="EMBL/GenBank/DDBJ databases">
        <title>Complete genome sequence of Janthinobacterium svalbardensis PAMC 27463.</title>
        <authorList>
            <person name="Cho Y.-J."/>
            <person name="Cho A."/>
            <person name="Kim O.-S."/>
            <person name="Lee J.-I."/>
        </authorList>
    </citation>
    <scope>NUCLEOTIDE SEQUENCE [LARGE SCALE GENOMIC DNA]</scope>
    <source>
        <strain evidence="1 2">PAMC 27463</strain>
    </source>
</reference>
<proteinExistence type="predicted"/>
<evidence type="ECO:0000313" key="2">
    <source>
        <dbReference type="Proteomes" id="UP000218437"/>
    </source>
</evidence>
<organism evidence="1 2">
    <name type="scientific">Janthinobacterium svalbardensis</name>
    <dbReference type="NCBI Taxonomy" id="368607"/>
    <lineage>
        <taxon>Bacteria</taxon>
        <taxon>Pseudomonadati</taxon>
        <taxon>Pseudomonadota</taxon>
        <taxon>Betaproteobacteria</taxon>
        <taxon>Burkholderiales</taxon>
        <taxon>Oxalobacteraceae</taxon>
        <taxon>Janthinobacterium</taxon>
    </lineage>
</organism>
<dbReference type="AlphaFoldDB" id="A0A290WYE2"/>
<name>A0A290WYE2_9BURK</name>
<dbReference type="Proteomes" id="UP000218437">
    <property type="component" value="Chromosome"/>
</dbReference>
<gene>
    <name evidence="1" type="ORF">CNX70_18620</name>
</gene>
<keyword evidence="2" id="KW-1185">Reference proteome</keyword>
<sequence length="103" mass="11870">MFPRILYVNEERSLEMNWFGLGALQMRNRQGGLRRAHPIQRALFLRVIQVFESAGQPVHPSNPRCSVLMKDFAELLEQPISSLTWQTMLAADHTEVGRSYAQE</sequence>
<evidence type="ECO:0000313" key="1">
    <source>
        <dbReference type="EMBL" id="ATD61945.1"/>
    </source>
</evidence>